<evidence type="ECO:0000256" key="5">
    <source>
        <dbReference type="SAM" id="MobiDB-lite"/>
    </source>
</evidence>
<dbReference type="InterPro" id="IPR036412">
    <property type="entry name" value="HAD-like_sf"/>
</dbReference>
<dbReference type="SUPFAM" id="SSF56784">
    <property type="entry name" value="HAD-like"/>
    <property type="match status" value="1"/>
</dbReference>
<keyword evidence="4" id="KW-0460">Magnesium</keyword>
<comment type="caution">
    <text evidence="6">The sequence shown here is derived from an EMBL/GenBank/DDBJ whole genome shotgun (WGS) entry which is preliminary data.</text>
</comment>
<evidence type="ECO:0000256" key="4">
    <source>
        <dbReference type="ARBA" id="ARBA00022842"/>
    </source>
</evidence>
<evidence type="ECO:0000256" key="3">
    <source>
        <dbReference type="ARBA" id="ARBA00022801"/>
    </source>
</evidence>
<dbReference type="Gene3D" id="3.40.50.1000">
    <property type="entry name" value="HAD superfamily/HAD-like"/>
    <property type="match status" value="1"/>
</dbReference>
<dbReference type="Pfam" id="PF05761">
    <property type="entry name" value="5_nucleotid"/>
    <property type="match status" value="2"/>
</dbReference>
<keyword evidence="2" id="KW-0479">Metal-binding</keyword>
<reference evidence="6 7" key="1">
    <citation type="submission" date="2024-08" db="EMBL/GenBank/DDBJ databases">
        <title>The draft genome of Apodemus speciosus.</title>
        <authorList>
            <person name="Nabeshima K."/>
            <person name="Suzuki S."/>
            <person name="Onuma M."/>
        </authorList>
    </citation>
    <scope>NUCLEOTIDE SEQUENCE [LARGE SCALE GENOMIC DNA]</scope>
    <source>
        <strain evidence="6">IB14-021</strain>
    </source>
</reference>
<gene>
    <name evidence="6" type="ORF">APTSU1_001026200</name>
</gene>
<dbReference type="EMBL" id="BAAFST010000010">
    <property type="protein sequence ID" value="GAB1295028.1"/>
    <property type="molecule type" value="Genomic_DNA"/>
</dbReference>
<dbReference type="Proteomes" id="UP001623349">
    <property type="component" value="Unassembled WGS sequence"/>
</dbReference>
<feature type="region of interest" description="Disordered" evidence="5">
    <location>
        <begin position="332"/>
        <end position="353"/>
    </location>
</feature>
<feature type="compositionally biased region" description="Basic and acidic residues" evidence="5">
    <location>
        <begin position="341"/>
        <end position="353"/>
    </location>
</feature>
<dbReference type="PANTHER" id="PTHR12103:SF38">
    <property type="entry name" value="5'-NUCLEOTIDASE DOMAIN-CONTAINING PROTEIN 1"/>
    <property type="match status" value="1"/>
</dbReference>
<name>A0ABQ0F729_APOSI</name>
<accession>A0ABQ0F729</accession>
<evidence type="ECO:0000256" key="2">
    <source>
        <dbReference type="ARBA" id="ARBA00022723"/>
    </source>
</evidence>
<keyword evidence="7" id="KW-1185">Reference proteome</keyword>
<dbReference type="InterPro" id="IPR023214">
    <property type="entry name" value="HAD_sf"/>
</dbReference>
<protein>
    <submittedName>
        <fullName evidence="6">5'-nucleotidase domain-containing protein 1</fullName>
    </submittedName>
</protein>
<dbReference type="PANTHER" id="PTHR12103">
    <property type="entry name" value="5'-NUCLEOTIDASE DOMAIN-CONTAINING"/>
    <property type="match status" value="1"/>
</dbReference>
<organism evidence="6 7">
    <name type="scientific">Apodemus speciosus</name>
    <name type="common">Large Japanese field mouse</name>
    <dbReference type="NCBI Taxonomy" id="105296"/>
    <lineage>
        <taxon>Eukaryota</taxon>
        <taxon>Metazoa</taxon>
        <taxon>Chordata</taxon>
        <taxon>Craniata</taxon>
        <taxon>Vertebrata</taxon>
        <taxon>Euteleostomi</taxon>
        <taxon>Mammalia</taxon>
        <taxon>Eutheria</taxon>
        <taxon>Euarchontoglires</taxon>
        <taxon>Glires</taxon>
        <taxon>Rodentia</taxon>
        <taxon>Myomorpha</taxon>
        <taxon>Muroidea</taxon>
        <taxon>Muridae</taxon>
        <taxon>Murinae</taxon>
        <taxon>Apodemus</taxon>
    </lineage>
</organism>
<sequence>MAQHFSLAACDVIGFDLDHTLCRYNLPESARLIYNSFAQFLVKEKGYEEELLTLTPEDWDFCCKGLALDLDDGTFIKLAADGTVLRASHGTKMMTPEALTEAYGKKGWRHCVSDKRRASDEPCASDKRSVSNADIPCCSGKCYFYDNYFDLPGALLCARVVDSLTKENCGFFFPEIKRNLGKYVHRCPESVRKWLRQLKDAGKITMLITSSHSDYCKLLGSYILGKDFADLFDIVITNALKPGFFSHFPSQRPFHTLENDEEKDELPSLDKPGWYSQGNAAHLYELLKKMTSKPEPKVAYFGDSMHSDIFPAHHYTNWDTVLILEELRGLEMEKPEEEAEPPEKRGKYEAPKK</sequence>
<comment type="similarity">
    <text evidence="1">Belongs to the 5'(3')-deoxyribonucleotidase family.</text>
</comment>
<evidence type="ECO:0000313" key="6">
    <source>
        <dbReference type="EMBL" id="GAB1295028.1"/>
    </source>
</evidence>
<dbReference type="InterPro" id="IPR008380">
    <property type="entry name" value="HAD-SF_hydro_IG_5-nucl"/>
</dbReference>
<evidence type="ECO:0000313" key="7">
    <source>
        <dbReference type="Proteomes" id="UP001623349"/>
    </source>
</evidence>
<evidence type="ECO:0000256" key="1">
    <source>
        <dbReference type="ARBA" id="ARBA00009589"/>
    </source>
</evidence>
<keyword evidence="3" id="KW-0378">Hydrolase</keyword>
<proteinExistence type="inferred from homology"/>